<dbReference type="SUPFAM" id="SSF46785">
    <property type="entry name" value="Winged helix' DNA-binding domain"/>
    <property type="match status" value="2"/>
</dbReference>
<dbReference type="RefSeq" id="WP_166850319.1">
    <property type="nucleotide sequence ID" value="NZ_JAAONY010000001.1"/>
</dbReference>
<accession>A0A7X0MUX3</accession>
<feature type="domain" description="HTH hxlR-type" evidence="4">
    <location>
        <begin position="173"/>
        <end position="272"/>
    </location>
</feature>
<dbReference type="EMBL" id="JACHHT010000001">
    <property type="protein sequence ID" value="MBB6520758.1"/>
    <property type="molecule type" value="Genomic_DNA"/>
</dbReference>
<dbReference type="PROSITE" id="PS51118">
    <property type="entry name" value="HTH_HXLR"/>
    <property type="match status" value="2"/>
</dbReference>
<evidence type="ECO:0000313" key="5">
    <source>
        <dbReference type="EMBL" id="MBB6520758.1"/>
    </source>
</evidence>
<dbReference type="GO" id="GO:0003677">
    <property type="term" value="F:DNA binding"/>
    <property type="evidence" value="ECO:0007669"/>
    <property type="project" value="UniProtKB-KW"/>
</dbReference>
<gene>
    <name evidence="5" type="ORF">HNR48_001036</name>
</gene>
<comment type="caution">
    <text evidence="5">The sequence shown here is derived from an EMBL/GenBank/DDBJ whole genome shotgun (WGS) entry which is preliminary data.</text>
</comment>
<feature type="domain" description="HTH hxlR-type" evidence="4">
    <location>
        <begin position="3"/>
        <end position="105"/>
    </location>
</feature>
<dbReference type="Proteomes" id="UP000528457">
    <property type="component" value="Unassembled WGS sequence"/>
</dbReference>
<evidence type="ECO:0000256" key="2">
    <source>
        <dbReference type="ARBA" id="ARBA00023125"/>
    </source>
</evidence>
<protein>
    <submittedName>
        <fullName evidence="5">DNA-binding HxlR family transcriptional regulator</fullName>
    </submittedName>
</protein>
<dbReference type="InterPro" id="IPR011991">
    <property type="entry name" value="ArsR-like_HTH"/>
</dbReference>
<dbReference type="PROSITE" id="PS51257">
    <property type="entry name" value="PROKAR_LIPOPROTEIN"/>
    <property type="match status" value="1"/>
</dbReference>
<dbReference type="Pfam" id="PF01638">
    <property type="entry name" value="HxlR"/>
    <property type="match status" value="2"/>
</dbReference>
<organism evidence="5 6">
    <name type="scientific">Pseudoteredinibacter isoporae</name>
    <dbReference type="NCBI Taxonomy" id="570281"/>
    <lineage>
        <taxon>Bacteria</taxon>
        <taxon>Pseudomonadati</taxon>
        <taxon>Pseudomonadota</taxon>
        <taxon>Gammaproteobacteria</taxon>
        <taxon>Cellvibrionales</taxon>
        <taxon>Cellvibrionaceae</taxon>
        <taxon>Pseudoteredinibacter</taxon>
    </lineage>
</organism>
<keyword evidence="1" id="KW-0805">Transcription regulation</keyword>
<dbReference type="InterPro" id="IPR002577">
    <property type="entry name" value="HTH_HxlR"/>
</dbReference>
<dbReference type="PANTHER" id="PTHR33204:SF18">
    <property type="entry name" value="TRANSCRIPTIONAL REGULATORY PROTEIN"/>
    <property type="match status" value="1"/>
</dbReference>
<dbReference type="PANTHER" id="PTHR33204">
    <property type="entry name" value="TRANSCRIPTIONAL REGULATOR, MARR FAMILY"/>
    <property type="match status" value="1"/>
</dbReference>
<dbReference type="CDD" id="cd00090">
    <property type="entry name" value="HTH_ARSR"/>
    <property type="match status" value="1"/>
</dbReference>
<dbReference type="AlphaFoldDB" id="A0A7X0MUX3"/>
<proteinExistence type="predicted"/>
<dbReference type="GO" id="GO:0006355">
    <property type="term" value="P:regulation of DNA-templated transcription"/>
    <property type="evidence" value="ECO:0007669"/>
    <property type="project" value="UniProtKB-ARBA"/>
</dbReference>
<evidence type="ECO:0000256" key="1">
    <source>
        <dbReference type="ARBA" id="ARBA00023015"/>
    </source>
</evidence>
<keyword evidence="2 5" id="KW-0238">DNA-binding</keyword>
<evidence type="ECO:0000313" key="6">
    <source>
        <dbReference type="Proteomes" id="UP000528457"/>
    </source>
</evidence>
<name>A0A7X0MUX3_9GAMM</name>
<reference evidence="5 6" key="1">
    <citation type="submission" date="2020-08" db="EMBL/GenBank/DDBJ databases">
        <title>Genomic Encyclopedia of Type Strains, Phase IV (KMG-IV): sequencing the most valuable type-strain genomes for metagenomic binning, comparative biology and taxonomic classification.</title>
        <authorList>
            <person name="Goeker M."/>
        </authorList>
    </citation>
    <scope>NUCLEOTIDE SEQUENCE [LARGE SCALE GENOMIC DNA]</scope>
    <source>
        <strain evidence="5 6">DSM 22368</strain>
    </source>
</reference>
<evidence type="ECO:0000259" key="4">
    <source>
        <dbReference type="PROSITE" id="PS51118"/>
    </source>
</evidence>
<dbReference type="Gene3D" id="1.10.10.10">
    <property type="entry name" value="Winged helix-like DNA-binding domain superfamily/Winged helix DNA-binding domain"/>
    <property type="match status" value="2"/>
</dbReference>
<dbReference type="InParanoid" id="A0A7X0MUX3"/>
<sequence length="307" mass="34683">MKAPSHILQTIADGLDLIANRWTLSILQAAFQGCCRFDEFLKHTGISRATLTRRLEELTEHNILVKTPSDHPRRFLYIFSERGLGLLNASLLARELEAAWSGEAPRPLKHTTCGHEFRAKLICEHCNSELHDKDITWQQRDHGIDELQELNQLQAALSSNGKSKRPRDSALNSKKGQSVVANIIGDRWCLLIIIAHLLKVSRFDDFLKLLNIAPSTLNARLKLLQEQELIEKEQYQENPPRYNYQLSKKGQMAGRFISELRQWILAGDGESVSSQLVHTPCGNSLKQKLVCECCGGVPRADELSSIK</sequence>
<dbReference type="InterPro" id="IPR036390">
    <property type="entry name" value="WH_DNA-bd_sf"/>
</dbReference>
<keyword evidence="3" id="KW-0804">Transcription</keyword>
<evidence type="ECO:0000256" key="3">
    <source>
        <dbReference type="ARBA" id="ARBA00023163"/>
    </source>
</evidence>
<dbReference type="InterPro" id="IPR036388">
    <property type="entry name" value="WH-like_DNA-bd_sf"/>
</dbReference>
<keyword evidence="6" id="KW-1185">Reference proteome</keyword>